<comment type="caution">
    <text evidence="12">The sequence shown here is derived from an EMBL/GenBank/DDBJ whole genome shotgun (WGS) entry which is preliminary data.</text>
</comment>
<evidence type="ECO:0000256" key="8">
    <source>
        <dbReference type="ARBA" id="ARBA00023242"/>
    </source>
</evidence>
<dbReference type="NCBIfam" id="TIGR00625">
    <property type="entry name" value="tfb2"/>
    <property type="match status" value="1"/>
</dbReference>
<dbReference type="GO" id="GO:0000439">
    <property type="term" value="C:transcription factor TFIIH core complex"/>
    <property type="evidence" value="ECO:0007669"/>
    <property type="project" value="InterPro"/>
</dbReference>
<dbReference type="InterPro" id="IPR004598">
    <property type="entry name" value="TFIIH_p52/Tfb2"/>
</dbReference>
<comment type="function">
    <text evidence="9">Component of the general transcription and DNA repair factor IIH (TFIIH) core complex which is involved in general and transcription-coupled nucleotide excision repair (NER) of damaged DNA.</text>
</comment>
<dbReference type="GO" id="GO:0001671">
    <property type="term" value="F:ATPase activator activity"/>
    <property type="evidence" value="ECO:0007669"/>
    <property type="project" value="InterPro"/>
</dbReference>
<dbReference type="Proteomes" id="UP000789405">
    <property type="component" value="Unassembled WGS sequence"/>
</dbReference>
<evidence type="ECO:0000313" key="13">
    <source>
        <dbReference type="Proteomes" id="UP000789405"/>
    </source>
</evidence>
<keyword evidence="6 9" id="KW-0804">Transcription</keyword>
<dbReference type="Pfam" id="PF18307">
    <property type="entry name" value="Tfb2_C"/>
    <property type="match status" value="1"/>
</dbReference>
<gene>
    <name evidence="12" type="ORF">DERYTH_LOCUS1503</name>
</gene>
<keyword evidence="5 9" id="KW-0805">Transcription regulation</keyword>
<evidence type="ECO:0000256" key="10">
    <source>
        <dbReference type="SAM" id="Coils"/>
    </source>
</evidence>
<dbReference type="OrthoDB" id="364513at2759"/>
<feature type="coiled-coil region" evidence="10">
    <location>
        <begin position="83"/>
        <end position="110"/>
    </location>
</feature>
<dbReference type="GO" id="GO:0003690">
    <property type="term" value="F:double-stranded DNA binding"/>
    <property type="evidence" value="ECO:0007669"/>
    <property type="project" value="TreeGrafter"/>
</dbReference>
<evidence type="ECO:0000256" key="6">
    <source>
        <dbReference type="ARBA" id="ARBA00023163"/>
    </source>
</evidence>
<evidence type="ECO:0000256" key="3">
    <source>
        <dbReference type="ARBA" id="ARBA00007132"/>
    </source>
</evidence>
<dbReference type="Pfam" id="PF03849">
    <property type="entry name" value="Tfb2"/>
    <property type="match status" value="1"/>
</dbReference>
<dbReference type="AlphaFoldDB" id="A0A9N8Z2H4"/>
<evidence type="ECO:0000256" key="5">
    <source>
        <dbReference type="ARBA" id="ARBA00023015"/>
    </source>
</evidence>
<name>A0A9N8Z2H4_9GLOM</name>
<evidence type="ECO:0000259" key="11">
    <source>
        <dbReference type="Pfam" id="PF18307"/>
    </source>
</evidence>
<organism evidence="12 13">
    <name type="scientific">Dentiscutata erythropus</name>
    <dbReference type="NCBI Taxonomy" id="1348616"/>
    <lineage>
        <taxon>Eukaryota</taxon>
        <taxon>Fungi</taxon>
        <taxon>Fungi incertae sedis</taxon>
        <taxon>Mucoromycota</taxon>
        <taxon>Glomeromycotina</taxon>
        <taxon>Glomeromycetes</taxon>
        <taxon>Diversisporales</taxon>
        <taxon>Gigasporaceae</taxon>
        <taxon>Dentiscutata</taxon>
    </lineage>
</organism>
<keyword evidence="7 9" id="KW-0234">DNA repair</keyword>
<dbReference type="PANTHER" id="PTHR13152">
    <property type="entry name" value="TFIIH, POLYPEPTIDE 4"/>
    <property type="match status" value="1"/>
</dbReference>
<sequence>MPTVIVAHFKTNIYEYLEALQKSTLDKLYEEPATCLAIFRFVFSSFGYDPSKGELLPSLARQLVMSLLFSTQVMSKADLRQWIKNDKESMSKFEEALDKLQKLHIMIEQETKTIVLNSSFKQKFQECLTGGGTHQSFGRLYNKPHRHSQSNSHKLPDIKLLDEHAKTKWEEILHFMVGTDRMNSPGASVLKVVTKANLMREKEGKGLEITNKGFQFLLQDVNTQVWAFLIQYLDLASEMLHMNVVEVLNFFFMLGSLELGQDYSVEGLTDTQRQLLDDLTNYGLIYRPKKSSKRYYPTRLATTLTSGNSAIVSNSASSNLTDDDDSATEQGFIIVETNYKLYAYTSSQLQISVLNLFCNLQYQFSNMVTAEINRESVRKALKHGITASQIISYLTSHAHPQMKKRPALLPSTVVDQIQLWEMELNRLVITNCYLYKEFRTFADYEVVLKHANTLGVVIWSSDSKRMIGIAEAGHERVKAFIKRKIVQRRSNGGDTTSSASGTPAR</sequence>
<protein>
    <recommendedName>
        <fullName evidence="9">RNA polymerase II transcription factor B subunit 2</fullName>
    </recommendedName>
</protein>
<evidence type="ECO:0000256" key="4">
    <source>
        <dbReference type="ARBA" id="ARBA00022763"/>
    </source>
</evidence>
<dbReference type="Gene3D" id="3.30.70.2610">
    <property type="match status" value="1"/>
</dbReference>
<evidence type="ECO:0000256" key="9">
    <source>
        <dbReference type="RuleBase" id="RU364024"/>
    </source>
</evidence>
<feature type="domain" description="Transcription factor Tfb2 C-terminal" evidence="11">
    <location>
        <begin position="415"/>
        <end position="482"/>
    </location>
</feature>
<dbReference type="InterPro" id="IPR040662">
    <property type="entry name" value="Tfb2_C"/>
</dbReference>
<keyword evidence="13" id="KW-1185">Reference proteome</keyword>
<keyword evidence="8 9" id="KW-0539">Nucleus</keyword>
<keyword evidence="10" id="KW-0175">Coiled coil</keyword>
<dbReference type="PANTHER" id="PTHR13152:SF0">
    <property type="entry name" value="GENERAL TRANSCRIPTION FACTOR IIH SUBUNIT 4"/>
    <property type="match status" value="1"/>
</dbReference>
<proteinExistence type="inferred from homology"/>
<comment type="similarity">
    <text evidence="3 9">Belongs to the TFB2 family.</text>
</comment>
<comment type="function">
    <text evidence="1">Component of the general transcription and DNA repair factor IIH (TFIIH) core complex, which is involved in general and transcription-coupled nucleotide excision repair (NER) of damaged DNA and, when complexed to TFIIK, in RNA transcription by RNA polymerase II. In NER, TFIIH acts by opening DNA around the lesion to allow the excision of the damaged oligonucleotide and its replacement by a new DNA fragment. In transcription, TFIIH has an essential role in transcription initiation. When the pre-initiation complex (PIC) has been established, TFIIH is required for promoter opening and promoter escape. Phosphorylation of the C-terminal tail (CTD) of the largest subunit of RNA polymerase II by the kinase module TFIIK controls the initiation of transcription.</text>
</comment>
<accession>A0A9N8Z2H4</accession>
<dbReference type="GO" id="GO:0005675">
    <property type="term" value="C:transcription factor TFIIH holo complex"/>
    <property type="evidence" value="ECO:0007669"/>
    <property type="project" value="TreeGrafter"/>
</dbReference>
<keyword evidence="4 9" id="KW-0227">DNA damage</keyword>
<dbReference type="GO" id="GO:0006289">
    <property type="term" value="P:nucleotide-excision repair"/>
    <property type="evidence" value="ECO:0007669"/>
    <property type="project" value="InterPro"/>
</dbReference>
<evidence type="ECO:0000256" key="2">
    <source>
        <dbReference type="ARBA" id="ARBA00004123"/>
    </source>
</evidence>
<comment type="subcellular location">
    <subcellularLocation>
        <location evidence="2 9">Nucleus</location>
    </subcellularLocation>
</comment>
<evidence type="ECO:0000256" key="7">
    <source>
        <dbReference type="ARBA" id="ARBA00023204"/>
    </source>
</evidence>
<evidence type="ECO:0000256" key="1">
    <source>
        <dbReference type="ARBA" id="ARBA00002817"/>
    </source>
</evidence>
<dbReference type="EMBL" id="CAJVPY010000422">
    <property type="protein sequence ID" value="CAG8471963.1"/>
    <property type="molecule type" value="Genomic_DNA"/>
</dbReference>
<evidence type="ECO:0000313" key="12">
    <source>
        <dbReference type="EMBL" id="CAG8471963.1"/>
    </source>
</evidence>
<reference evidence="12" key="1">
    <citation type="submission" date="2021-06" db="EMBL/GenBank/DDBJ databases">
        <authorList>
            <person name="Kallberg Y."/>
            <person name="Tangrot J."/>
            <person name="Rosling A."/>
        </authorList>
    </citation>
    <scope>NUCLEOTIDE SEQUENCE</scope>
    <source>
        <strain evidence="12">MA453B</strain>
    </source>
</reference>